<dbReference type="GO" id="GO:0061503">
    <property type="term" value="F:tRNA threonylcarbamoyladenosine dehydratase"/>
    <property type="evidence" value="ECO:0007669"/>
    <property type="project" value="TreeGrafter"/>
</dbReference>
<evidence type="ECO:0000259" key="1">
    <source>
        <dbReference type="Pfam" id="PF00899"/>
    </source>
</evidence>
<feature type="domain" description="THIF-type NAD/FAD binding fold" evidence="1">
    <location>
        <begin position="288"/>
        <end position="497"/>
    </location>
</feature>
<dbReference type="SUPFAM" id="SSF69572">
    <property type="entry name" value="Activating enzymes of the ubiquitin-like proteins"/>
    <property type="match status" value="1"/>
</dbReference>
<gene>
    <name evidence="2" type="ORF">OB2597_05120</name>
</gene>
<dbReference type="eggNOG" id="COG0476">
    <property type="taxonomic scope" value="Bacteria"/>
</dbReference>
<protein>
    <recommendedName>
        <fullName evidence="1">THIF-type NAD/FAD binding fold domain-containing protein</fullName>
    </recommendedName>
</protein>
<dbReference type="EMBL" id="AAMO01000001">
    <property type="protein sequence ID" value="EAQ04636.1"/>
    <property type="molecule type" value="Genomic_DNA"/>
</dbReference>
<name>A3TSK9_PSEBH</name>
<dbReference type="STRING" id="252305.OB2597_05120"/>
<proteinExistence type="predicted"/>
<sequence>MKFWWLVDSARLAAERRSIEQAAAGEWFRFARWTLHHGLVCVEGEILAHDNTYPVRLIYPDQFPLVPAWVEPAEKARWSSHQYSGGSLCLELRPDNWIPTATGADVLESAFNLLHTEDPLGEGGATAPSDHRVGEVQTYGDLHLPALIGAGCLDRLKKGERNDVRALRWHYVDDTLPLHIHDAEDLAAQNRPPDPSQEAGLNTVPLYISAKEAPDAVNDRTALLEASEWEPEEALAIELTHGAEVLFLGGPTPSIFSLIAEKTYRRELYVLPDEGGLRAAAKSPRDDKSVSIVGAGSVGSKIAESLVRSGVRRLQIADGDVMLPGNLERHVLDWRDVGGRKVHALKKRLLNISPGASISITPSNLNWQRSAVAHAWQVEDIAEGKVIVDATGDPATSLLLGAIAHANKRPFVSVEVFEGGIGGLVAAVIPERDPPFAEGRATFLSWCHEQDQPPPAAGPRSYEALTPDGIPMAADDAAVSTIAGHAARVILDVLDGNPPRPEAAWLLLGLQESWLFEGHGHTIRLSVGFQAETPVKQDDEEAKKFALELLNGARSAD</sequence>
<dbReference type="HOGENOM" id="CLU_476376_0_0_5"/>
<dbReference type="GO" id="GO:0061504">
    <property type="term" value="P:cyclic threonylcarbamoyladenosine biosynthetic process"/>
    <property type="evidence" value="ECO:0007669"/>
    <property type="project" value="TreeGrafter"/>
</dbReference>
<reference evidence="2 3" key="1">
    <citation type="journal article" date="2010" name="J. Bacteriol.">
        <title>Genome sequences of Oceanicola granulosus HTCC2516(T) and Oceanicola batsensis HTCC2597(TDelta).</title>
        <authorList>
            <person name="Thrash J.C."/>
            <person name="Cho J.C."/>
            <person name="Vergin K.L."/>
            <person name="Giovannoni S.J."/>
        </authorList>
    </citation>
    <scope>NUCLEOTIDE SEQUENCE [LARGE SCALE GENOMIC DNA]</scope>
    <source>
        <strain evidence="3">ATCC BAA-863 / DSM 15984 / KCTC 12145 / HTCC2597</strain>
    </source>
</reference>
<dbReference type="InterPro" id="IPR045886">
    <property type="entry name" value="ThiF/MoeB/HesA"/>
</dbReference>
<dbReference type="Proteomes" id="UP000004318">
    <property type="component" value="Unassembled WGS sequence"/>
</dbReference>
<evidence type="ECO:0000313" key="3">
    <source>
        <dbReference type="Proteomes" id="UP000004318"/>
    </source>
</evidence>
<dbReference type="OrthoDB" id="7516877at2"/>
<dbReference type="InterPro" id="IPR000594">
    <property type="entry name" value="ThiF_NAD_FAD-bd"/>
</dbReference>
<dbReference type="RefSeq" id="WP_009805253.1">
    <property type="nucleotide sequence ID" value="NZ_CH724131.1"/>
</dbReference>
<dbReference type="InterPro" id="IPR016135">
    <property type="entry name" value="UBQ-conjugating_enzyme/RWD"/>
</dbReference>
<dbReference type="CDD" id="cd00195">
    <property type="entry name" value="UBCc_UEV"/>
    <property type="match status" value="1"/>
</dbReference>
<organism evidence="2 3">
    <name type="scientific">Pseudooceanicola batsensis (strain ATCC BAA-863 / DSM 15984 / KCTC 12145 / HTCC2597)</name>
    <name type="common">Oceanicola batsensis</name>
    <dbReference type="NCBI Taxonomy" id="252305"/>
    <lineage>
        <taxon>Bacteria</taxon>
        <taxon>Pseudomonadati</taxon>
        <taxon>Pseudomonadota</taxon>
        <taxon>Alphaproteobacteria</taxon>
        <taxon>Rhodobacterales</taxon>
        <taxon>Paracoccaceae</taxon>
        <taxon>Pseudooceanicola</taxon>
    </lineage>
</organism>
<accession>A3TSK9</accession>
<dbReference type="InterPro" id="IPR035985">
    <property type="entry name" value="Ubiquitin-activating_enz"/>
</dbReference>
<dbReference type="GO" id="GO:0008641">
    <property type="term" value="F:ubiquitin-like modifier activating enzyme activity"/>
    <property type="evidence" value="ECO:0007669"/>
    <property type="project" value="InterPro"/>
</dbReference>
<dbReference type="AlphaFoldDB" id="A3TSK9"/>
<comment type="caution">
    <text evidence="2">The sequence shown here is derived from an EMBL/GenBank/DDBJ whole genome shotgun (WGS) entry which is preliminary data.</text>
</comment>
<dbReference type="PANTHER" id="PTHR43267:SF1">
    <property type="entry name" value="TRNA THREONYLCARBAMOYLADENOSINE DEHYDRATASE"/>
    <property type="match status" value="1"/>
</dbReference>
<dbReference type="PANTHER" id="PTHR43267">
    <property type="entry name" value="TRNA THREONYLCARBAMOYLADENOSINE DEHYDRATASE"/>
    <property type="match status" value="1"/>
</dbReference>
<dbReference type="Pfam" id="PF00899">
    <property type="entry name" value="ThiF"/>
    <property type="match status" value="1"/>
</dbReference>
<evidence type="ECO:0000313" key="2">
    <source>
        <dbReference type="EMBL" id="EAQ04636.1"/>
    </source>
</evidence>
<dbReference type="SUPFAM" id="SSF54495">
    <property type="entry name" value="UBC-like"/>
    <property type="match status" value="1"/>
</dbReference>
<dbReference type="Gene3D" id="3.40.50.720">
    <property type="entry name" value="NAD(P)-binding Rossmann-like Domain"/>
    <property type="match status" value="1"/>
</dbReference>
<keyword evidence="3" id="KW-1185">Reference proteome</keyword>